<dbReference type="Proteomes" id="UP000054721">
    <property type="component" value="Unassembled WGS sequence"/>
</dbReference>
<name>A0A0V1L7P8_9BILA</name>
<evidence type="ECO:0000313" key="1">
    <source>
        <dbReference type="EMBL" id="KRZ55552.1"/>
    </source>
</evidence>
<gene>
    <name evidence="1" type="ORF">T02_6530</name>
</gene>
<reference evidence="1 2" key="1">
    <citation type="submission" date="2015-05" db="EMBL/GenBank/DDBJ databases">
        <title>Evolution of Trichinella species and genotypes.</title>
        <authorList>
            <person name="Korhonen P.K."/>
            <person name="Edoardo P."/>
            <person name="Giuseppe L.R."/>
            <person name="Gasser R.B."/>
        </authorList>
    </citation>
    <scope>NUCLEOTIDE SEQUENCE [LARGE SCALE GENOMIC DNA]</scope>
    <source>
        <strain evidence="1">ISS10</strain>
    </source>
</reference>
<organism evidence="1 2">
    <name type="scientific">Trichinella nativa</name>
    <dbReference type="NCBI Taxonomy" id="6335"/>
    <lineage>
        <taxon>Eukaryota</taxon>
        <taxon>Metazoa</taxon>
        <taxon>Ecdysozoa</taxon>
        <taxon>Nematoda</taxon>
        <taxon>Enoplea</taxon>
        <taxon>Dorylaimia</taxon>
        <taxon>Trichinellida</taxon>
        <taxon>Trichinellidae</taxon>
        <taxon>Trichinella</taxon>
    </lineage>
</organism>
<dbReference type="AlphaFoldDB" id="A0A0V1L7P8"/>
<accession>A0A0V1L7P8</accession>
<keyword evidence="2" id="KW-1185">Reference proteome</keyword>
<protein>
    <submittedName>
        <fullName evidence="1">Uncharacterized protein</fullName>
    </submittedName>
</protein>
<sequence>MCGYLNSLSLSNNDVMSNYWAHVWYLFESLETFNSLYGETYSMLLRNYSILISWTIDLSFNPNYQEVVE</sequence>
<dbReference type="EMBL" id="JYDW01000112">
    <property type="protein sequence ID" value="KRZ55552.1"/>
    <property type="molecule type" value="Genomic_DNA"/>
</dbReference>
<proteinExistence type="predicted"/>
<comment type="caution">
    <text evidence="1">The sequence shown here is derived from an EMBL/GenBank/DDBJ whole genome shotgun (WGS) entry which is preliminary data.</text>
</comment>
<evidence type="ECO:0000313" key="2">
    <source>
        <dbReference type="Proteomes" id="UP000054721"/>
    </source>
</evidence>